<dbReference type="Proteomes" id="UP001139104">
    <property type="component" value="Unassembled WGS sequence"/>
</dbReference>
<accession>A0ABS9Z4Y0</accession>
<organism evidence="2 3">
    <name type="scientific">Candidatus Rhodoblastus alkanivorans</name>
    <dbReference type="NCBI Taxonomy" id="2954117"/>
    <lineage>
        <taxon>Bacteria</taxon>
        <taxon>Pseudomonadati</taxon>
        <taxon>Pseudomonadota</taxon>
        <taxon>Alphaproteobacteria</taxon>
        <taxon>Hyphomicrobiales</taxon>
        <taxon>Rhodoblastaceae</taxon>
        <taxon>Rhodoblastus</taxon>
    </lineage>
</organism>
<name>A0ABS9Z4Y0_9HYPH</name>
<gene>
    <name evidence="2" type="ORF">K2U94_08150</name>
</gene>
<keyword evidence="3" id="KW-1185">Reference proteome</keyword>
<evidence type="ECO:0000313" key="2">
    <source>
        <dbReference type="EMBL" id="MCI4682738.1"/>
    </source>
</evidence>
<proteinExistence type="predicted"/>
<reference evidence="2" key="1">
    <citation type="journal article" date="2022" name="ISME J.">
        <title>Identification of active gaseous-alkane degraders at natural gas seeps.</title>
        <authorList>
            <person name="Farhan Ul Haque M."/>
            <person name="Hernandez M."/>
            <person name="Crombie A.T."/>
            <person name="Murrell J.C."/>
        </authorList>
    </citation>
    <scope>NUCLEOTIDE SEQUENCE</scope>
    <source>
        <strain evidence="2">PC2</strain>
    </source>
</reference>
<dbReference type="RefSeq" id="WP_243066734.1">
    <property type="nucleotide sequence ID" value="NZ_JAIVFK010000032.1"/>
</dbReference>
<dbReference type="EMBL" id="JAIVFP010000001">
    <property type="protein sequence ID" value="MCI4682738.1"/>
    <property type="molecule type" value="Genomic_DNA"/>
</dbReference>
<sequence length="144" mass="16861">MSLFSYGFLRSETRDQNSRFIRIEENRLRSALRALLLEVEMDEKWYFEAYSDVRAAFKQGKIASAREHYVESGYFEDRWPRPMKVDSAWYLKTYPDIADGVRSGKFASAQEHFETHGFREGRKPSPGWTLLSDVPTRPQAGLNR</sequence>
<evidence type="ECO:0000313" key="3">
    <source>
        <dbReference type="Proteomes" id="UP001139104"/>
    </source>
</evidence>
<evidence type="ECO:0000256" key="1">
    <source>
        <dbReference type="SAM" id="MobiDB-lite"/>
    </source>
</evidence>
<comment type="caution">
    <text evidence="2">The sequence shown here is derived from an EMBL/GenBank/DDBJ whole genome shotgun (WGS) entry which is preliminary data.</text>
</comment>
<feature type="region of interest" description="Disordered" evidence="1">
    <location>
        <begin position="115"/>
        <end position="144"/>
    </location>
</feature>
<protein>
    <submittedName>
        <fullName evidence="2">Uncharacterized protein</fullName>
    </submittedName>
</protein>